<comment type="caution">
    <text evidence="2">The sequence shown here is derived from an EMBL/GenBank/DDBJ whole genome shotgun (WGS) entry which is preliminary data.</text>
</comment>
<dbReference type="Proteomes" id="UP000800235">
    <property type="component" value="Unassembled WGS sequence"/>
</dbReference>
<keyword evidence="3" id="KW-1185">Reference proteome</keyword>
<organism evidence="2 3">
    <name type="scientific">Tothia fuscella</name>
    <dbReference type="NCBI Taxonomy" id="1048955"/>
    <lineage>
        <taxon>Eukaryota</taxon>
        <taxon>Fungi</taxon>
        <taxon>Dikarya</taxon>
        <taxon>Ascomycota</taxon>
        <taxon>Pezizomycotina</taxon>
        <taxon>Dothideomycetes</taxon>
        <taxon>Pleosporomycetidae</taxon>
        <taxon>Venturiales</taxon>
        <taxon>Cylindrosympodiaceae</taxon>
        <taxon>Tothia</taxon>
    </lineage>
</organism>
<evidence type="ECO:0000256" key="1">
    <source>
        <dbReference type="SAM" id="MobiDB-lite"/>
    </source>
</evidence>
<dbReference type="EMBL" id="MU007094">
    <property type="protein sequence ID" value="KAF2422059.1"/>
    <property type="molecule type" value="Genomic_DNA"/>
</dbReference>
<gene>
    <name evidence="2" type="ORF">EJ08DRAFT_701796</name>
</gene>
<reference evidence="2" key="1">
    <citation type="journal article" date="2020" name="Stud. Mycol.">
        <title>101 Dothideomycetes genomes: a test case for predicting lifestyles and emergence of pathogens.</title>
        <authorList>
            <person name="Haridas S."/>
            <person name="Albert R."/>
            <person name="Binder M."/>
            <person name="Bloem J."/>
            <person name="Labutti K."/>
            <person name="Salamov A."/>
            <person name="Andreopoulos B."/>
            <person name="Baker S."/>
            <person name="Barry K."/>
            <person name="Bills G."/>
            <person name="Bluhm B."/>
            <person name="Cannon C."/>
            <person name="Castanera R."/>
            <person name="Culley D."/>
            <person name="Daum C."/>
            <person name="Ezra D."/>
            <person name="Gonzalez J."/>
            <person name="Henrissat B."/>
            <person name="Kuo A."/>
            <person name="Liang C."/>
            <person name="Lipzen A."/>
            <person name="Lutzoni F."/>
            <person name="Magnuson J."/>
            <person name="Mondo S."/>
            <person name="Nolan M."/>
            <person name="Ohm R."/>
            <person name="Pangilinan J."/>
            <person name="Park H.-J."/>
            <person name="Ramirez L."/>
            <person name="Alfaro M."/>
            <person name="Sun H."/>
            <person name="Tritt A."/>
            <person name="Yoshinaga Y."/>
            <person name="Zwiers L.-H."/>
            <person name="Turgeon B."/>
            <person name="Goodwin S."/>
            <person name="Spatafora J."/>
            <person name="Crous P."/>
            <person name="Grigoriev I."/>
        </authorList>
    </citation>
    <scope>NUCLEOTIDE SEQUENCE</scope>
    <source>
        <strain evidence="2">CBS 130266</strain>
    </source>
</reference>
<protein>
    <submittedName>
        <fullName evidence="2">Uncharacterized protein</fullName>
    </submittedName>
</protein>
<feature type="compositionally biased region" description="Basic and acidic residues" evidence="1">
    <location>
        <begin position="148"/>
        <end position="158"/>
    </location>
</feature>
<proteinExistence type="predicted"/>
<evidence type="ECO:0000313" key="2">
    <source>
        <dbReference type="EMBL" id="KAF2422059.1"/>
    </source>
</evidence>
<accession>A0A9P4TTV0</accession>
<dbReference type="AlphaFoldDB" id="A0A9P4TTV0"/>
<name>A0A9P4TTV0_9PEZI</name>
<evidence type="ECO:0000313" key="3">
    <source>
        <dbReference type="Proteomes" id="UP000800235"/>
    </source>
</evidence>
<feature type="region of interest" description="Disordered" evidence="1">
    <location>
        <begin position="114"/>
        <end position="158"/>
    </location>
</feature>
<sequence>MAAKAEQLDPNALTIYQNADAYDRLRRRVTDLLQETHEAAVIASGRQPKKREWWIPPRIRNKLKRNMIHILMNLSVAYNDSTLEWVHDESEAREVRQMLRYGCFNIGGEDGLHVSADNMTDGDSNDDGRDVYDDDSDDEDDDDDESDGNDKSRREKKK</sequence>
<feature type="compositionally biased region" description="Acidic residues" evidence="1">
    <location>
        <begin position="132"/>
        <end position="147"/>
    </location>
</feature>